<keyword evidence="2" id="KW-1185">Reference proteome</keyword>
<proteinExistence type="predicted"/>
<dbReference type="RefSeq" id="WP_145895425.1">
    <property type="nucleotide sequence ID" value="NZ_VOBQ01000019.1"/>
</dbReference>
<dbReference type="Proteomes" id="UP000318199">
    <property type="component" value="Unassembled WGS sequence"/>
</dbReference>
<organism evidence="1 2">
    <name type="scientific">Caenimonas sedimenti</name>
    <dbReference type="NCBI Taxonomy" id="2596921"/>
    <lineage>
        <taxon>Bacteria</taxon>
        <taxon>Pseudomonadati</taxon>
        <taxon>Pseudomonadota</taxon>
        <taxon>Betaproteobacteria</taxon>
        <taxon>Burkholderiales</taxon>
        <taxon>Comamonadaceae</taxon>
        <taxon>Caenimonas</taxon>
    </lineage>
</organism>
<sequence>MAHKMHRLLLAAVCLVPHLCLGQEGTRSVPPECARFLGLWSGTLSLGFYGKQRIHVTQVSDQCVATLAYSPTEAMPESSSQIPIQAGVMTFACSVPGSTCRLEVKEDALHLTVTTPSGFVNTGVFRKAPPGQ</sequence>
<reference evidence="1 2" key="1">
    <citation type="submission" date="2019-07" db="EMBL/GenBank/DDBJ databases">
        <title>Caenimonas sedimenti sp. nov., isolated from activated sludge.</title>
        <authorList>
            <person name="Xu J."/>
        </authorList>
    </citation>
    <scope>NUCLEOTIDE SEQUENCE [LARGE SCALE GENOMIC DNA]</scope>
    <source>
        <strain evidence="1 2">HX-9-20</strain>
    </source>
</reference>
<protein>
    <submittedName>
        <fullName evidence="1">Uncharacterized protein</fullName>
    </submittedName>
</protein>
<evidence type="ECO:0000313" key="2">
    <source>
        <dbReference type="Proteomes" id="UP000318199"/>
    </source>
</evidence>
<evidence type="ECO:0000313" key="1">
    <source>
        <dbReference type="EMBL" id="TWO68510.1"/>
    </source>
</evidence>
<comment type="caution">
    <text evidence="1">The sequence shown here is derived from an EMBL/GenBank/DDBJ whole genome shotgun (WGS) entry which is preliminary data.</text>
</comment>
<name>A0A562ZIV4_9BURK</name>
<dbReference type="AlphaFoldDB" id="A0A562ZIV4"/>
<dbReference type="EMBL" id="VOBQ01000019">
    <property type="protein sequence ID" value="TWO68510.1"/>
    <property type="molecule type" value="Genomic_DNA"/>
</dbReference>
<accession>A0A562ZIV4</accession>
<gene>
    <name evidence="1" type="ORF">FN976_23040</name>
</gene>